<reference evidence="2 3" key="1">
    <citation type="journal article" date="2015" name="Stand. Genomic Sci.">
        <title>Genomic Encyclopedia of Bacterial and Archaeal Type Strains, Phase III: the genomes of soil and plant-associated and newly described type strains.</title>
        <authorList>
            <person name="Whitman W.B."/>
            <person name="Woyke T."/>
            <person name="Klenk H.P."/>
            <person name="Zhou Y."/>
            <person name="Lilburn T.G."/>
            <person name="Beck B.J."/>
            <person name="De Vos P."/>
            <person name="Vandamme P."/>
            <person name="Eisen J.A."/>
            <person name="Garrity G."/>
            <person name="Hugenholtz P."/>
            <person name="Kyrpides N.C."/>
        </authorList>
    </citation>
    <scope>NUCLEOTIDE SEQUENCE [LARGE SCALE GENOMIC DNA]</scope>
    <source>
        <strain evidence="2 3">VKM Ac-2540</strain>
    </source>
</reference>
<sequence length="258" mass="26838">MDIGARIAAAQLTGSARSKRQVIAGPLAGMLHDDDAWYLSGVLAADPGQPFDPDEIPWAIETIRQAFAAEGRWVHAEFVDEANPGLAEALAAQGMTIVSHLPLLVVEPDELIVPSLPAGTTVQVVSSPEEQAVANAVAAEAYEMESADFAFKPDAADGGAVIVYVDDVPAATAAWTAVADEVSEVAGVGTIHSHRRRGLGAIATAYATQNAFNLGAATLAWLTPGDDGADRVYRRLGYAPRATAVHLGDPGGHLADLR</sequence>
<comment type="caution">
    <text evidence="2">The sequence shown here is derived from an EMBL/GenBank/DDBJ whole genome shotgun (WGS) entry which is preliminary data.</text>
</comment>
<dbReference type="OrthoDB" id="3814600at2"/>
<dbReference type="InterPro" id="IPR000182">
    <property type="entry name" value="GNAT_dom"/>
</dbReference>
<dbReference type="SUPFAM" id="SSF55729">
    <property type="entry name" value="Acyl-CoA N-acyltransferases (Nat)"/>
    <property type="match status" value="1"/>
</dbReference>
<organism evidence="2 3">
    <name type="scientific">Kribbella rubisoli</name>
    <dbReference type="NCBI Taxonomy" id="3075929"/>
    <lineage>
        <taxon>Bacteria</taxon>
        <taxon>Bacillati</taxon>
        <taxon>Actinomycetota</taxon>
        <taxon>Actinomycetes</taxon>
        <taxon>Propionibacteriales</taxon>
        <taxon>Kribbellaceae</taxon>
        <taxon>Kribbella</taxon>
    </lineage>
</organism>
<keyword evidence="3" id="KW-1185">Reference proteome</keyword>
<dbReference type="RefSeq" id="WP_130445834.1">
    <property type="nucleotide sequence ID" value="NZ_SHKR01000013.1"/>
</dbReference>
<accession>A0A4Q7WU78</accession>
<gene>
    <name evidence="2" type="ORF">EV645_4424</name>
</gene>
<name>A0A4Q7WU78_9ACTN</name>
<evidence type="ECO:0000313" key="3">
    <source>
        <dbReference type="Proteomes" id="UP000292027"/>
    </source>
</evidence>
<dbReference type="InterPro" id="IPR016181">
    <property type="entry name" value="Acyl_CoA_acyltransferase"/>
</dbReference>
<evidence type="ECO:0000313" key="2">
    <source>
        <dbReference type="EMBL" id="RZU13578.1"/>
    </source>
</evidence>
<evidence type="ECO:0000259" key="1">
    <source>
        <dbReference type="PROSITE" id="PS51186"/>
    </source>
</evidence>
<proteinExistence type="predicted"/>
<protein>
    <submittedName>
        <fullName evidence="2">FR47-like protein</fullName>
    </submittedName>
</protein>
<dbReference type="Gene3D" id="3.40.630.30">
    <property type="match status" value="1"/>
</dbReference>
<dbReference type="Pfam" id="PF00583">
    <property type="entry name" value="Acetyltransf_1"/>
    <property type="match status" value="1"/>
</dbReference>
<feature type="domain" description="N-acetyltransferase" evidence="1">
    <location>
        <begin position="111"/>
        <end position="258"/>
    </location>
</feature>
<dbReference type="EMBL" id="SHKR01000013">
    <property type="protein sequence ID" value="RZU13578.1"/>
    <property type="molecule type" value="Genomic_DNA"/>
</dbReference>
<dbReference type="PROSITE" id="PS51186">
    <property type="entry name" value="GNAT"/>
    <property type="match status" value="1"/>
</dbReference>
<dbReference type="Proteomes" id="UP000292027">
    <property type="component" value="Unassembled WGS sequence"/>
</dbReference>
<dbReference type="GO" id="GO:0016747">
    <property type="term" value="F:acyltransferase activity, transferring groups other than amino-acyl groups"/>
    <property type="evidence" value="ECO:0007669"/>
    <property type="project" value="InterPro"/>
</dbReference>
<dbReference type="AlphaFoldDB" id="A0A4Q7WU78"/>